<name>A0A917KDM6_9ACTN</name>
<proteinExistence type="predicted"/>
<accession>A0A917KDM6</accession>
<evidence type="ECO:0000313" key="1">
    <source>
        <dbReference type="EMBL" id="GGJ08532.1"/>
    </source>
</evidence>
<organism evidence="1 2">
    <name type="scientific">Streptomyces brasiliensis</name>
    <dbReference type="NCBI Taxonomy" id="1954"/>
    <lineage>
        <taxon>Bacteria</taxon>
        <taxon>Bacillati</taxon>
        <taxon>Actinomycetota</taxon>
        <taxon>Actinomycetes</taxon>
        <taxon>Kitasatosporales</taxon>
        <taxon>Streptomycetaceae</taxon>
        <taxon>Streptomyces</taxon>
    </lineage>
</organism>
<gene>
    <name evidence="1" type="ORF">GCM10010121_018570</name>
</gene>
<dbReference type="AlphaFoldDB" id="A0A917KDM6"/>
<dbReference type="InterPro" id="IPR036661">
    <property type="entry name" value="Luciferase-like_sf"/>
</dbReference>
<sequence length="78" mass="8186">MADLIEKYHAPGVAHFVLSGHPHLRETCWFGEGVIPELSARWLLEHAASGSGAPSSSRAAAAPSARGRSSLLALLLQA</sequence>
<dbReference type="GO" id="GO:0016705">
    <property type="term" value="F:oxidoreductase activity, acting on paired donors, with incorporation or reduction of molecular oxygen"/>
    <property type="evidence" value="ECO:0007669"/>
    <property type="project" value="InterPro"/>
</dbReference>
<evidence type="ECO:0000313" key="2">
    <source>
        <dbReference type="Proteomes" id="UP000657574"/>
    </source>
</evidence>
<dbReference type="Proteomes" id="UP000657574">
    <property type="component" value="Unassembled WGS sequence"/>
</dbReference>
<dbReference type="EMBL" id="BMQA01000004">
    <property type="protein sequence ID" value="GGJ08532.1"/>
    <property type="molecule type" value="Genomic_DNA"/>
</dbReference>
<dbReference type="SUPFAM" id="SSF51679">
    <property type="entry name" value="Bacterial luciferase-like"/>
    <property type="match status" value="1"/>
</dbReference>
<reference evidence="1" key="2">
    <citation type="submission" date="2020-09" db="EMBL/GenBank/DDBJ databases">
        <authorList>
            <person name="Sun Q."/>
            <person name="Ohkuma M."/>
        </authorList>
    </citation>
    <scope>NUCLEOTIDE SEQUENCE</scope>
    <source>
        <strain evidence="1">JCM 3086</strain>
    </source>
</reference>
<comment type="caution">
    <text evidence="1">The sequence shown here is derived from an EMBL/GenBank/DDBJ whole genome shotgun (WGS) entry which is preliminary data.</text>
</comment>
<reference evidence="1" key="1">
    <citation type="journal article" date="2014" name="Int. J. Syst. Evol. Microbiol.">
        <title>Complete genome sequence of Corynebacterium casei LMG S-19264T (=DSM 44701T), isolated from a smear-ripened cheese.</title>
        <authorList>
            <consortium name="US DOE Joint Genome Institute (JGI-PGF)"/>
            <person name="Walter F."/>
            <person name="Albersmeier A."/>
            <person name="Kalinowski J."/>
            <person name="Ruckert C."/>
        </authorList>
    </citation>
    <scope>NUCLEOTIDE SEQUENCE</scope>
    <source>
        <strain evidence="1">JCM 3086</strain>
    </source>
</reference>
<keyword evidence="2" id="KW-1185">Reference proteome</keyword>
<dbReference type="RefSeq" id="WP_373296938.1">
    <property type="nucleotide sequence ID" value="NZ_BMQA01000004.1"/>
</dbReference>
<protein>
    <submittedName>
        <fullName evidence="1">Uncharacterized protein</fullName>
    </submittedName>
</protein>